<dbReference type="EMBL" id="AMLP01000052">
    <property type="protein sequence ID" value="ELS57537.1"/>
    <property type="molecule type" value="Genomic_DNA"/>
</dbReference>
<dbReference type="AlphaFoldDB" id="L8PQ28"/>
<feature type="region of interest" description="Disordered" evidence="1">
    <location>
        <begin position="1"/>
        <end position="50"/>
    </location>
</feature>
<sequence>MGHSRIVASGGVRRGRTDPTAGLVGRRLEGGPRLESFRSPAAVGPRPPLA</sequence>
<name>L8PQ28_STRVR</name>
<comment type="caution">
    <text evidence="2">The sequence shown here is derived from an EMBL/GenBank/DDBJ whole genome shotgun (WGS) entry which is preliminary data.</text>
</comment>
<gene>
    <name evidence="2" type="ORF">STVIR_1521</name>
</gene>
<proteinExistence type="predicted"/>
<protein>
    <submittedName>
        <fullName evidence="2">Uncharacterized protein</fullName>
    </submittedName>
</protein>
<organism evidence="2 3">
    <name type="scientific">Streptomyces viridochromogenes Tue57</name>
    <dbReference type="NCBI Taxonomy" id="1160705"/>
    <lineage>
        <taxon>Bacteria</taxon>
        <taxon>Bacillati</taxon>
        <taxon>Actinomycetota</taxon>
        <taxon>Actinomycetes</taxon>
        <taxon>Kitasatosporales</taxon>
        <taxon>Streptomycetaceae</taxon>
        <taxon>Streptomyces</taxon>
    </lineage>
</organism>
<evidence type="ECO:0000256" key="1">
    <source>
        <dbReference type="SAM" id="MobiDB-lite"/>
    </source>
</evidence>
<evidence type="ECO:0000313" key="3">
    <source>
        <dbReference type="Proteomes" id="UP000011205"/>
    </source>
</evidence>
<evidence type="ECO:0000313" key="2">
    <source>
        <dbReference type="EMBL" id="ELS57537.1"/>
    </source>
</evidence>
<feature type="compositionally biased region" description="Basic and acidic residues" evidence="1">
    <location>
        <begin position="26"/>
        <end position="36"/>
    </location>
</feature>
<dbReference type="Proteomes" id="UP000011205">
    <property type="component" value="Unassembled WGS sequence"/>
</dbReference>
<dbReference type="PATRIC" id="fig|1160705.3.peg.1514"/>
<reference evidence="2 3" key="1">
    <citation type="journal article" date="2013" name="Genome Announc.">
        <title>Draft Genome Sequence of Streptomyces viridochromogenes Strain Tu57, Producer of Avilamycin.</title>
        <authorList>
            <person name="Gruning B.A."/>
            <person name="Erxleben A."/>
            <person name="Hahnlein A."/>
            <person name="Gunther S."/>
        </authorList>
    </citation>
    <scope>NUCLEOTIDE SEQUENCE [LARGE SCALE GENOMIC DNA]</scope>
    <source>
        <strain evidence="2 3">Tue57</strain>
    </source>
</reference>
<accession>L8PQ28</accession>